<evidence type="ECO:0000256" key="2">
    <source>
        <dbReference type="ARBA" id="ARBA00022475"/>
    </source>
</evidence>
<dbReference type="Proteomes" id="UP000236173">
    <property type="component" value="Unassembled WGS sequence"/>
</dbReference>
<gene>
    <name evidence="7 9" type="primary">potA</name>
    <name evidence="9" type="ORF">HRbin17_02401</name>
</gene>
<comment type="caution">
    <text evidence="9">The sequence shown here is derived from an EMBL/GenBank/DDBJ whole genome shotgun (WGS) entry which is preliminary data.</text>
</comment>
<dbReference type="InterPro" id="IPR003593">
    <property type="entry name" value="AAA+_ATPase"/>
</dbReference>
<evidence type="ECO:0000256" key="5">
    <source>
        <dbReference type="ARBA" id="ARBA00022967"/>
    </source>
</evidence>
<sequence length="361" mass="40176">MVSVRLEGVVKWLGKTLVLRCVDLTVDAGKFFFVLGPSGCGKTTLLRVVAGFLVPDEGRVFFGDRDVTTVPPHKRNAAMVFQHYALFPHMTVYDNVAYGLRLRKLPRDEIDRRVRDVLRLVRLEGLEHRYPSQLSGGQQQRVALARAIAVHPDVLLLDEPLSNLDAKLRAEMRGELKALQRQLGVTAIYVTHDQKEALAMADCMAVMKDGAILQVGTPTDLYRYPASRFVAEFLGDANIWDGRIVAVHPDGVEVETPFGRVRCQRPEFSVQVGDGVWVMVRPEAVQVTTDETGAAENAFAARVVQATYLGEAMELVLRVRDAKVKALHFRPDGGLPDEVRLRFAATDLRLLPRDDVASPTR</sequence>
<evidence type="ECO:0000256" key="7">
    <source>
        <dbReference type="RuleBase" id="RU364083"/>
    </source>
</evidence>
<protein>
    <recommendedName>
        <fullName evidence="7">Spermidine/putrescine import ATP-binding protein PotA</fullName>
        <ecNumber evidence="7">7.6.2.11</ecNumber>
    </recommendedName>
</protein>
<dbReference type="EC" id="7.6.2.11" evidence="7"/>
<dbReference type="InterPro" id="IPR017871">
    <property type="entry name" value="ABC_transporter-like_CS"/>
</dbReference>
<evidence type="ECO:0000313" key="10">
    <source>
        <dbReference type="Proteomes" id="UP000236173"/>
    </source>
</evidence>
<reference evidence="10" key="1">
    <citation type="submission" date="2017-09" db="EMBL/GenBank/DDBJ databases">
        <title>Metaegenomics of thermophilic ammonia-oxidizing enrichment culture.</title>
        <authorList>
            <person name="Kato S."/>
            <person name="Suzuki K."/>
        </authorList>
    </citation>
    <scope>NUCLEOTIDE SEQUENCE [LARGE SCALE GENOMIC DNA]</scope>
</reference>
<dbReference type="GO" id="GO:0005524">
    <property type="term" value="F:ATP binding"/>
    <property type="evidence" value="ECO:0007669"/>
    <property type="project" value="UniProtKB-KW"/>
</dbReference>
<keyword evidence="6 7" id="KW-0472">Membrane</keyword>
<dbReference type="InterPro" id="IPR050093">
    <property type="entry name" value="ABC_SmlMolc_Importer"/>
</dbReference>
<evidence type="ECO:0000256" key="4">
    <source>
        <dbReference type="ARBA" id="ARBA00022840"/>
    </source>
</evidence>
<keyword evidence="2 7" id="KW-1003">Cell membrane</keyword>
<comment type="catalytic activity">
    <reaction evidence="7">
        <text>ATP + H2O + polyamine-[polyamine-binding protein]Side 1 = ADP + phosphate + polyamineSide 2 + [polyamine-binding protein]Side 1.</text>
        <dbReference type="EC" id="7.6.2.11"/>
    </reaction>
</comment>
<dbReference type="InterPro" id="IPR027417">
    <property type="entry name" value="P-loop_NTPase"/>
</dbReference>
<dbReference type="Pfam" id="PF00005">
    <property type="entry name" value="ABC_tran"/>
    <property type="match status" value="1"/>
</dbReference>
<organism evidence="9 10">
    <name type="scientific">Candidatus Fervidibacter japonicus</name>
    <dbReference type="NCBI Taxonomy" id="2035412"/>
    <lineage>
        <taxon>Bacteria</taxon>
        <taxon>Candidatus Fervidibacterota</taxon>
        <taxon>Candidatus Fervidibacter</taxon>
    </lineage>
</organism>
<evidence type="ECO:0000259" key="8">
    <source>
        <dbReference type="PROSITE" id="PS50893"/>
    </source>
</evidence>
<proteinExistence type="inferred from homology"/>
<dbReference type="PROSITE" id="PS50893">
    <property type="entry name" value="ABC_TRANSPORTER_2"/>
    <property type="match status" value="1"/>
</dbReference>
<keyword evidence="3 7" id="KW-0547">Nucleotide-binding</keyword>
<dbReference type="InterPro" id="IPR013611">
    <property type="entry name" value="Transp-assoc_OB_typ2"/>
</dbReference>
<name>A0A2H5XFB2_9BACT</name>
<dbReference type="Gene3D" id="2.40.50.100">
    <property type="match status" value="1"/>
</dbReference>
<dbReference type="InterPro" id="IPR005893">
    <property type="entry name" value="PotA-like"/>
</dbReference>
<keyword evidence="4 7" id="KW-0067">ATP-binding</keyword>
<dbReference type="SMART" id="SM00382">
    <property type="entry name" value="AAA"/>
    <property type="match status" value="1"/>
</dbReference>
<comment type="similarity">
    <text evidence="7">Belongs to the ABC transporter superfamily. Spermidine/putrescine importer (TC 3.A.1.11.1) family.</text>
</comment>
<comment type="subunit">
    <text evidence="7">The complex is composed of two ATP-binding proteins (PotA), two transmembrane proteins (PotB and PotC) and a solute-binding protein (PotD).</text>
</comment>
<keyword evidence="5 7" id="KW-1278">Translocase</keyword>
<evidence type="ECO:0000256" key="1">
    <source>
        <dbReference type="ARBA" id="ARBA00022448"/>
    </source>
</evidence>
<evidence type="ECO:0000313" key="9">
    <source>
        <dbReference type="EMBL" id="GBC99870.1"/>
    </source>
</evidence>
<dbReference type="SUPFAM" id="SSF52540">
    <property type="entry name" value="P-loop containing nucleoside triphosphate hydrolases"/>
    <property type="match status" value="1"/>
</dbReference>
<dbReference type="GO" id="GO:0015417">
    <property type="term" value="F:ABC-type polyamine transporter activity"/>
    <property type="evidence" value="ECO:0007669"/>
    <property type="project" value="UniProtKB-EC"/>
</dbReference>
<dbReference type="Pfam" id="PF08402">
    <property type="entry name" value="TOBE_2"/>
    <property type="match status" value="1"/>
</dbReference>
<dbReference type="InterPro" id="IPR003439">
    <property type="entry name" value="ABC_transporter-like_ATP-bd"/>
</dbReference>
<keyword evidence="1 7" id="KW-0813">Transport</keyword>
<feature type="domain" description="ABC transporter" evidence="8">
    <location>
        <begin position="4"/>
        <end position="234"/>
    </location>
</feature>
<dbReference type="GO" id="GO:0016887">
    <property type="term" value="F:ATP hydrolysis activity"/>
    <property type="evidence" value="ECO:0007669"/>
    <property type="project" value="InterPro"/>
</dbReference>
<dbReference type="PANTHER" id="PTHR42781:SF4">
    <property type="entry name" value="SPERMIDINE_PUTRESCINE IMPORT ATP-BINDING PROTEIN POTA"/>
    <property type="match status" value="1"/>
</dbReference>
<dbReference type="PROSITE" id="PS00211">
    <property type="entry name" value="ABC_TRANSPORTER_1"/>
    <property type="match status" value="1"/>
</dbReference>
<dbReference type="GO" id="GO:0043190">
    <property type="term" value="C:ATP-binding cassette (ABC) transporter complex"/>
    <property type="evidence" value="ECO:0007669"/>
    <property type="project" value="InterPro"/>
</dbReference>
<dbReference type="NCBIfam" id="TIGR01187">
    <property type="entry name" value="potA"/>
    <property type="match status" value="1"/>
</dbReference>
<dbReference type="InterPro" id="IPR008995">
    <property type="entry name" value="Mo/tungstate-bd_C_term_dom"/>
</dbReference>
<keyword evidence="9" id="KW-0378">Hydrolase</keyword>
<dbReference type="AlphaFoldDB" id="A0A2H5XFB2"/>
<evidence type="ECO:0000256" key="6">
    <source>
        <dbReference type="ARBA" id="ARBA00023136"/>
    </source>
</evidence>
<accession>A0A2H5XFB2</accession>
<dbReference type="Gene3D" id="3.40.50.300">
    <property type="entry name" value="P-loop containing nucleotide triphosphate hydrolases"/>
    <property type="match status" value="1"/>
</dbReference>
<dbReference type="EMBL" id="BEHT01000041">
    <property type="protein sequence ID" value="GBC99870.1"/>
    <property type="molecule type" value="Genomic_DNA"/>
</dbReference>
<dbReference type="FunFam" id="3.40.50.300:FF:000042">
    <property type="entry name" value="Maltose/maltodextrin ABC transporter, ATP-binding protein"/>
    <property type="match status" value="1"/>
</dbReference>
<comment type="function">
    <text evidence="7">Part of the ABC transporter complex PotABCD involved in spermidine/putrescine import. Responsible for energy coupling to the transport system.</text>
</comment>
<dbReference type="PANTHER" id="PTHR42781">
    <property type="entry name" value="SPERMIDINE/PUTRESCINE IMPORT ATP-BINDING PROTEIN POTA"/>
    <property type="match status" value="1"/>
</dbReference>
<dbReference type="SUPFAM" id="SSF50331">
    <property type="entry name" value="MOP-like"/>
    <property type="match status" value="1"/>
</dbReference>
<evidence type="ECO:0000256" key="3">
    <source>
        <dbReference type="ARBA" id="ARBA00022741"/>
    </source>
</evidence>